<dbReference type="Gene3D" id="3.40.1580.10">
    <property type="entry name" value="SMI1/KNR4-like"/>
    <property type="match status" value="1"/>
</dbReference>
<dbReference type="SUPFAM" id="SSF160631">
    <property type="entry name" value="SMI1/KNR4-like"/>
    <property type="match status" value="1"/>
</dbReference>
<organism evidence="2 5">
    <name type="scientific">Myxococcus fulvus</name>
    <dbReference type="NCBI Taxonomy" id="33"/>
    <lineage>
        <taxon>Bacteria</taxon>
        <taxon>Pseudomonadati</taxon>
        <taxon>Myxococcota</taxon>
        <taxon>Myxococcia</taxon>
        <taxon>Myxococcales</taxon>
        <taxon>Cystobacterineae</taxon>
        <taxon>Myxococcaceae</taxon>
        <taxon>Myxococcus</taxon>
    </lineage>
</organism>
<dbReference type="Pfam" id="PF09346">
    <property type="entry name" value="SMI1_KNR4"/>
    <property type="match status" value="1"/>
</dbReference>
<evidence type="ECO:0000313" key="5">
    <source>
        <dbReference type="Proteomes" id="UP000321514"/>
    </source>
</evidence>
<dbReference type="SMART" id="SM00860">
    <property type="entry name" value="SMI1_KNR4"/>
    <property type="match status" value="1"/>
</dbReference>
<reference evidence="3 4" key="1">
    <citation type="submission" date="2016-10" db="EMBL/GenBank/DDBJ databases">
        <authorList>
            <person name="Varghese N."/>
            <person name="Submissions S."/>
        </authorList>
    </citation>
    <scope>NUCLEOTIDE SEQUENCE [LARGE SCALE GENOMIC DNA]</scope>
    <source>
        <strain evidence="3 4">DSM 16525</strain>
    </source>
</reference>
<dbReference type="Proteomes" id="UP000321514">
    <property type="component" value="Unassembled WGS sequence"/>
</dbReference>
<name>A0A511T3Q2_MYXFU</name>
<dbReference type="InterPro" id="IPR018958">
    <property type="entry name" value="Knr4/Smi1-like_dom"/>
</dbReference>
<evidence type="ECO:0000313" key="3">
    <source>
        <dbReference type="EMBL" id="SEU22170.1"/>
    </source>
</evidence>
<sequence length="177" mass="19573">MSTQSNESAVTQAVERLKSFVETKEGMSVEFSAPVDAAAVAGLEAKYKLKLPPSYVRFITTLGTFKVEYDGQELIGMEEPGLLRAAAPDPSDAVDGEDSEVADAIHQALFFQRRDDDSVENFWCFNPRARSPEGELAVVSYSHDEAFSLSDGEEDFRDFSTHIVKVIDDFIETYAEA</sequence>
<accession>A0A511T3Q2</accession>
<dbReference type="RefSeq" id="WP_074956328.1">
    <property type="nucleotide sequence ID" value="NZ_BJXR01000027.1"/>
</dbReference>
<dbReference type="InterPro" id="IPR037883">
    <property type="entry name" value="Knr4/Smi1-like_sf"/>
</dbReference>
<dbReference type="AlphaFoldDB" id="A0A511T3Q2"/>
<gene>
    <name evidence="2" type="ORF">MFU01_32390</name>
    <name evidence="3" type="ORF">SAMN05443572_106373</name>
</gene>
<dbReference type="EMBL" id="FOIB01000006">
    <property type="protein sequence ID" value="SEU22170.1"/>
    <property type="molecule type" value="Genomic_DNA"/>
</dbReference>
<dbReference type="STRING" id="1334629.MFUL124B02_29495"/>
<dbReference type="EMBL" id="BJXR01000027">
    <property type="protein sequence ID" value="GEN08202.1"/>
    <property type="molecule type" value="Genomic_DNA"/>
</dbReference>
<evidence type="ECO:0000313" key="2">
    <source>
        <dbReference type="EMBL" id="GEN08202.1"/>
    </source>
</evidence>
<proteinExistence type="predicted"/>
<reference evidence="2 5" key="2">
    <citation type="submission" date="2019-07" db="EMBL/GenBank/DDBJ databases">
        <title>Whole genome shotgun sequence of Myxococcus fulvus NBRC 100333.</title>
        <authorList>
            <person name="Hosoyama A."/>
            <person name="Uohara A."/>
            <person name="Ohji S."/>
            <person name="Ichikawa N."/>
        </authorList>
    </citation>
    <scope>NUCLEOTIDE SEQUENCE [LARGE SCALE GENOMIC DNA]</scope>
    <source>
        <strain evidence="2 5">NBRC 100333</strain>
    </source>
</reference>
<evidence type="ECO:0000259" key="1">
    <source>
        <dbReference type="SMART" id="SM00860"/>
    </source>
</evidence>
<comment type="caution">
    <text evidence="2">The sequence shown here is derived from an EMBL/GenBank/DDBJ whole genome shotgun (WGS) entry which is preliminary data.</text>
</comment>
<keyword evidence="4" id="KW-1185">Reference proteome</keyword>
<feature type="domain" description="Knr4/Smi1-like" evidence="1">
    <location>
        <begin position="34"/>
        <end position="173"/>
    </location>
</feature>
<dbReference type="OrthoDB" id="5383311at2"/>
<dbReference type="Proteomes" id="UP000183760">
    <property type="component" value="Unassembled WGS sequence"/>
</dbReference>
<protein>
    <recommendedName>
        <fullName evidence="1">Knr4/Smi1-like domain-containing protein</fullName>
    </recommendedName>
</protein>
<evidence type="ECO:0000313" key="4">
    <source>
        <dbReference type="Proteomes" id="UP000183760"/>
    </source>
</evidence>